<dbReference type="Proteomes" id="UP000000686">
    <property type="component" value="Chromosome"/>
</dbReference>
<name>F6AJQ4_PSEF1</name>
<keyword evidence="7" id="KW-0804">Transcription</keyword>
<evidence type="ECO:0000256" key="7">
    <source>
        <dbReference type="ARBA" id="ARBA00022814"/>
    </source>
</evidence>
<feature type="binding site" evidence="11">
    <location>
        <position position="224"/>
    </location>
    <ligand>
        <name>Mg(2+)</name>
        <dbReference type="ChEBI" id="CHEBI:18420"/>
        <label>1</label>
        <note>catalytic</note>
    </ligand>
</feature>
<gene>
    <name evidence="12" type="ordered locus">Psefu_2959</name>
</gene>
<proteinExistence type="inferred from homology"/>
<keyword evidence="8 11" id="KW-0460">Magnesium</keyword>
<dbReference type="EC" id="3.1.3.25" evidence="4"/>
<keyword evidence="5 11" id="KW-0479">Metal-binding</keyword>
<evidence type="ECO:0000256" key="2">
    <source>
        <dbReference type="ARBA" id="ARBA00001946"/>
    </source>
</evidence>
<feature type="binding site" evidence="11">
    <location>
        <position position="82"/>
    </location>
    <ligand>
        <name>Mg(2+)</name>
        <dbReference type="ChEBI" id="CHEBI:18420"/>
        <label>1</label>
        <note>catalytic</note>
    </ligand>
</feature>
<evidence type="ECO:0000313" key="13">
    <source>
        <dbReference type="Proteomes" id="UP000000686"/>
    </source>
</evidence>
<comment type="similarity">
    <text evidence="3">Belongs to the inositol monophosphatase superfamily.</text>
</comment>
<evidence type="ECO:0000256" key="11">
    <source>
        <dbReference type="PIRSR" id="PIRSR600760-2"/>
    </source>
</evidence>
<dbReference type="InterPro" id="IPR000760">
    <property type="entry name" value="Inositol_monophosphatase-like"/>
</dbReference>
<dbReference type="GO" id="GO:0031564">
    <property type="term" value="P:transcription antitermination"/>
    <property type="evidence" value="ECO:0007669"/>
    <property type="project" value="UniProtKB-KW"/>
</dbReference>
<evidence type="ECO:0000256" key="10">
    <source>
        <dbReference type="ARBA" id="ARBA00030730"/>
    </source>
</evidence>
<dbReference type="GO" id="GO:0046872">
    <property type="term" value="F:metal ion binding"/>
    <property type="evidence" value="ECO:0007669"/>
    <property type="project" value="UniProtKB-KW"/>
</dbReference>
<comment type="cofactor">
    <cofactor evidence="2 11">
        <name>Mg(2+)</name>
        <dbReference type="ChEBI" id="CHEBI:18420"/>
    </cofactor>
</comment>
<dbReference type="KEGG" id="pfv:Psefu_2959"/>
<dbReference type="OrthoDB" id="9785695at2"/>
<organism evidence="12 13">
    <name type="scientific">Pseudomonas fulva (strain 12-X)</name>
    <dbReference type="NCBI Taxonomy" id="743720"/>
    <lineage>
        <taxon>Bacteria</taxon>
        <taxon>Pseudomonadati</taxon>
        <taxon>Pseudomonadota</taxon>
        <taxon>Gammaproteobacteria</taxon>
        <taxon>Pseudomonadales</taxon>
        <taxon>Pseudomonadaceae</taxon>
        <taxon>Pseudomonas</taxon>
    </lineage>
</organism>
<keyword evidence="6" id="KW-0378">Hydrolase</keyword>
<sequence length="276" mass="29377">MSDSPLASPDTDPLAARYDFAKRVALEAAERAMAFYVRRRDLAVEHKGGDLQDVVSIADQQVEAFIRSELATHFPDDGVVGEEGGSAGLQARYIWVIDPIDCTACFLNGLHNWCVSIGLMVDGEPMLGAIADPNHGELFHGFVGRGAFVNDTPLQAHGAAHVREGLVGVGTTHRPGKEHFLPFLHGLLDAGGMFVRNGSGALMTAYVAAGRLIGYYETHLKSWDCLAGLVLVREAGGRSNDFLRGDGLLAGNPYLVAAPGVYEQLAVLVGPSLDAP</sequence>
<dbReference type="HOGENOM" id="CLU_044118_0_3_6"/>
<dbReference type="GO" id="GO:0007165">
    <property type="term" value="P:signal transduction"/>
    <property type="evidence" value="ECO:0007669"/>
    <property type="project" value="TreeGrafter"/>
</dbReference>
<dbReference type="Pfam" id="PF00459">
    <property type="entry name" value="Inositol_P"/>
    <property type="match status" value="1"/>
</dbReference>
<dbReference type="AlphaFoldDB" id="F6AJQ4"/>
<dbReference type="Gene3D" id="3.40.190.80">
    <property type="match status" value="1"/>
</dbReference>
<evidence type="ECO:0000256" key="6">
    <source>
        <dbReference type="ARBA" id="ARBA00022801"/>
    </source>
</evidence>
<comment type="catalytic activity">
    <reaction evidence="1">
        <text>a myo-inositol phosphate + H2O = myo-inositol + phosphate</text>
        <dbReference type="Rhea" id="RHEA:24056"/>
        <dbReference type="ChEBI" id="CHEBI:15377"/>
        <dbReference type="ChEBI" id="CHEBI:17268"/>
        <dbReference type="ChEBI" id="CHEBI:43474"/>
        <dbReference type="ChEBI" id="CHEBI:84139"/>
        <dbReference type="EC" id="3.1.3.25"/>
    </reaction>
</comment>
<evidence type="ECO:0000256" key="4">
    <source>
        <dbReference type="ARBA" id="ARBA00013106"/>
    </source>
</evidence>
<keyword evidence="7" id="KW-0889">Transcription antitermination</keyword>
<dbReference type="SUPFAM" id="SSF56655">
    <property type="entry name" value="Carbohydrate phosphatase"/>
    <property type="match status" value="1"/>
</dbReference>
<reference evidence="12 13" key="1">
    <citation type="submission" date="2011-04" db="EMBL/GenBank/DDBJ databases">
        <title>Complete sequence of Pseudomonas fulva 12-X.</title>
        <authorList>
            <consortium name="US DOE Joint Genome Institute"/>
            <person name="Lucas S."/>
            <person name="Han J."/>
            <person name="Lapidus A."/>
            <person name="Cheng J.-F."/>
            <person name="Goodwin L."/>
            <person name="Pitluck S."/>
            <person name="Peters L."/>
            <person name="Mikhailova N."/>
            <person name="Pagani I."/>
            <person name="Davenport K."/>
            <person name="Han C."/>
            <person name="Tapia R."/>
            <person name="Land M."/>
            <person name="Hauser L."/>
            <person name="Kyrpides N."/>
            <person name="Ivanova N."/>
            <person name="Pagani I."/>
            <person name="Lcollab F.I."/>
            <person name="Woyke T."/>
        </authorList>
    </citation>
    <scope>NUCLEOTIDE SEQUENCE [LARGE SCALE GENOMIC DNA]</scope>
    <source>
        <strain evidence="13">12-X</strain>
    </source>
</reference>
<keyword evidence="7" id="KW-0805">Transcription regulation</keyword>
<dbReference type="RefSeq" id="WP_013792050.1">
    <property type="nucleotide sequence ID" value="NC_015556.1"/>
</dbReference>
<evidence type="ECO:0000256" key="5">
    <source>
        <dbReference type="ARBA" id="ARBA00022723"/>
    </source>
</evidence>
<dbReference type="PANTHER" id="PTHR20854:SF4">
    <property type="entry name" value="INOSITOL-1-MONOPHOSPHATASE-RELATED"/>
    <property type="match status" value="1"/>
</dbReference>
<accession>F6AJQ4</accession>
<protein>
    <recommendedName>
        <fullName evidence="9">Nus factor SuhB</fullName>
        <ecNumber evidence="4">3.1.3.25</ecNumber>
    </recommendedName>
    <alternativeName>
        <fullName evidence="10">Inositol-1-monophosphatase</fullName>
    </alternativeName>
</protein>
<evidence type="ECO:0000256" key="9">
    <source>
        <dbReference type="ARBA" id="ARBA00023884"/>
    </source>
</evidence>
<dbReference type="EMBL" id="CP002727">
    <property type="protein sequence ID" value="AEF22923.1"/>
    <property type="molecule type" value="Genomic_DNA"/>
</dbReference>
<feature type="binding site" evidence="11">
    <location>
        <position position="98"/>
    </location>
    <ligand>
        <name>Mg(2+)</name>
        <dbReference type="ChEBI" id="CHEBI:18420"/>
        <label>1</label>
        <note>catalytic</note>
    </ligand>
</feature>
<evidence type="ECO:0000313" key="12">
    <source>
        <dbReference type="EMBL" id="AEF22923.1"/>
    </source>
</evidence>
<feature type="binding site" evidence="11">
    <location>
        <position position="100"/>
    </location>
    <ligand>
        <name>Mg(2+)</name>
        <dbReference type="ChEBI" id="CHEBI:18420"/>
        <label>1</label>
        <note>catalytic</note>
    </ligand>
</feature>
<feature type="binding site" evidence="11">
    <location>
        <position position="101"/>
    </location>
    <ligand>
        <name>Mg(2+)</name>
        <dbReference type="ChEBI" id="CHEBI:18420"/>
        <label>1</label>
        <note>catalytic</note>
    </ligand>
</feature>
<dbReference type="eggNOG" id="COG0483">
    <property type="taxonomic scope" value="Bacteria"/>
</dbReference>
<dbReference type="GO" id="GO:0006020">
    <property type="term" value="P:inositol metabolic process"/>
    <property type="evidence" value="ECO:0007669"/>
    <property type="project" value="TreeGrafter"/>
</dbReference>
<dbReference type="Gene3D" id="3.30.540.10">
    <property type="entry name" value="Fructose-1,6-Bisphosphatase, subunit A, domain 1"/>
    <property type="match status" value="1"/>
</dbReference>
<dbReference type="PANTHER" id="PTHR20854">
    <property type="entry name" value="INOSITOL MONOPHOSPHATASE"/>
    <property type="match status" value="1"/>
</dbReference>
<evidence type="ECO:0000256" key="3">
    <source>
        <dbReference type="ARBA" id="ARBA00009759"/>
    </source>
</evidence>
<dbReference type="STRING" id="743720.Psefu_2959"/>
<evidence type="ECO:0000256" key="1">
    <source>
        <dbReference type="ARBA" id="ARBA00001033"/>
    </source>
</evidence>
<evidence type="ECO:0000256" key="8">
    <source>
        <dbReference type="ARBA" id="ARBA00022842"/>
    </source>
</evidence>
<dbReference type="PRINTS" id="PR00377">
    <property type="entry name" value="IMPHPHTASES"/>
</dbReference>
<keyword evidence="13" id="KW-1185">Reference proteome</keyword>
<dbReference type="FunFam" id="3.30.540.10:FF:000003">
    <property type="entry name" value="Inositol-1-monophosphatase"/>
    <property type="match status" value="1"/>
</dbReference>
<dbReference type="GO" id="GO:0008934">
    <property type="term" value="F:inositol monophosphate 1-phosphatase activity"/>
    <property type="evidence" value="ECO:0007669"/>
    <property type="project" value="TreeGrafter"/>
</dbReference>